<name>A0ACB9YGR0_9PEZI</name>
<dbReference type="Proteomes" id="UP001497700">
    <property type="component" value="Unassembled WGS sequence"/>
</dbReference>
<evidence type="ECO:0000313" key="1">
    <source>
        <dbReference type="EMBL" id="KAI4858655.1"/>
    </source>
</evidence>
<sequence length="483" mass="54155">MSDPAFASKSASFLEWFKTWPGATFHPNIAIQDLRGKGAGRGIVATADIPEDTVLFTIPRTAIISTQTSDLPKRIPQVFETTGLEDADNEADEDGSETSGPPDNWASLILIMIYEYLQGDNSRWRPYLDVLPSQFETLMWWSDHELVELQASSIVPKIGKDEADGMFRAKVLPVVEEHAHVFYPEGSERLSEDQLMTLAHRMGSTIMAYAFDLENDDEEADPENGDEWVVDKEGILMMGMVPMADILNADAEFNAHVNHGEDSLTVTTLRPIRAGDEVLNYYGPLGNGELLRRYGYVTDRHARHDVTEISWDLIVSVLKEALILNEETWGKAVNELDLEEIEDAFVIERDSGEPDSHGEIHAEATFKELPSDLIEQIHTLLKAVRKISPATIPDKAMRDEITLLAVHRALELRLGQYPTSQAYDLDLLSGNKVSGRQQKAAVVRWGEKVLLQEAIDFAQEKLLKVQSKAGQESEPYAKRQRTR</sequence>
<dbReference type="EMBL" id="MU393706">
    <property type="protein sequence ID" value="KAI4858655.1"/>
    <property type="molecule type" value="Genomic_DNA"/>
</dbReference>
<gene>
    <name evidence="1" type="ORF">F4820DRAFT_463085</name>
</gene>
<keyword evidence="2" id="KW-1185">Reference proteome</keyword>
<accession>A0ACB9YGR0</accession>
<evidence type="ECO:0000313" key="2">
    <source>
        <dbReference type="Proteomes" id="UP001497700"/>
    </source>
</evidence>
<proteinExistence type="predicted"/>
<organism evidence="1 2">
    <name type="scientific">Hypoxylon rubiginosum</name>
    <dbReference type="NCBI Taxonomy" id="110542"/>
    <lineage>
        <taxon>Eukaryota</taxon>
        <taxon>Fungi</taxon>
        <taxon>Dikarya</taxon>
        <taxon>Ascomycota</taxon>
        <taxon>Pezizomycotina</taxon>
        <taxon>Sordariomycetes</taxon>
        <taxon>Xylariomycetidae</taxon>
        <taxon>Xylariales</taxon>
        <taxon>Hypoxylaceae</taxon>
        <taxon>Hypoxylon</taxon>
    </lineage>
</organism>
<comment type="caution">
    <text evidence="1">The sequence shown here is derived from an EMBL/GenBank/DDBJ whole genome shotgun (WGS) entry which is preliminary data.</text>
</comment>
<protein>
    <submittedName>
        <fullName evidence="1">SET domain-containing protein</fullName>
    </submittedName>
</protein>
<reference evidence="1 2" key="1">
    <citation type="journal article" date="2022" name="New Phytol.">
        <title>Ecological generalism drives hyperdiversity of secondary metabolite gene clusters in xylarialean endophytes.</title>
        <authorList>
            <person name="Franco M.E.E."/>
            <person name="Wisecaver J.H."/>
            <person name="Arnold A.E."/>
            <person name="Ju Y.M."/>
            <person name="Slot J.C."/>
            <person name="Ahrendt S."/>
            <person name="Moore L.P."/>
            <person name="Eastman K.E."/>
            <person name="Scott K."/>
            <person name="Konkel Z."/>
            <person name="Mondo S.J."/>
            <person name="Kuo A."/>
            <person name="Hayes R.D."/>
            <person name="Haridas S."/>
            <person name="Andreopoulos B."/>
            <person name="Riley R."/>
            <person name="LaButti K."/>
            <person name="Pangilinan J."/>
            <person name="Lipzen A."/>
            <person name="Amirebrahimi M."/>
            <person name="Yan J."/>
            <person name="Adam C."/>
            <person name="Keymanesh K."/>
            <person name="Ng V."/>
            <person name="Louie K."/>
            <person name="Northen T."/>
            <person name="Drula E."/>
            <person name="Henrissat B."/>
            <person name="Hsieh H.M."/>
            <person name="Youens-Clark K."/>
            <person name="Lutzoni F."/>
            <person name="Miadlikowska J."/>
            <person name="Eastwood D.C."/>
            <person name="Hamelin R.C."/>
            <person name="Grigoriev I.V."/>
            <person name="U'Ren J.M."/>
        </authorList>
    </citation>
    <scope>NUCLEOTIDE SEQUENCE [LARGE SCALE GENOMIC DNA]</scope>
    <source>
        <strain evidence="1 2">CBS 119005</strain>
    </source>
</reference>